<dbReference type="SUPFAM" id="SSF53328">
    <property type="entry name" value="Formyltransferase"/>
    <property type="match status" value="1"/>
</dbReference>
<keyword evidence="4" id="KW-0648">Protein biosynthesis</keyword>
<dbReference type="PANTHER" id="PTHR11138">
    <property type="entry name" value="METHIONYL-TRNA FORMYLTRANSFERASE"/>
    <property type="match status" value="1"/>
</dbReference>
<evidence type="ECO:0000256" key="2">
    <source>
        <dbReference type="ARBA" id="ARBA00012261"/>
    </source>
</evidence>
<evidence type="ECO:0000259" key="6">
    <source>
        <dbReference type="Pfam" id="PF02911"/>
    </source>
</evidence>
<evidence type="ECO:0000259" key="5">
    <source>
        <dbReference type="Pfam" id="PF00551"/>
    </source>
</evidence>
<dbReference type="InterPro" id="IPR036477">
    <property type="entry name" value="Formyl_transf_N_sf"/>
</dbReference>
<sequence length="300" mass="31438">VPTRPRRLAYLGNPAIAVAPLLALHEASDRLGMEVVVVVTAEDRRRSRRGQPTPTPVGAAAADLRLPVVHDLDAAVASGADLGVVVAYGRIIPVSVLDSLPMLNLHFSLLPRWRGAAPVERALLAGDAETGVCLMDVAEELDTGLVRCRVATPIGPNESADELRKRLAGLGSTLLVDALAAGISEGKPQVGEPTWAHKIGREDLRMDWSRSSGELHRVVRVGGAHTTFQGEPFKVWQATPCGSPEAGAVAGELVGDVVAVGSGEGDGLRLVEVQPANRARMAFNAWAAGARPIIGEVLGT</sequence>
<dbReference type="InterPro" id="IPR005794">
    <property type="entry name" value="Fmt"/>
</dbReference>
<proteinExistence type="inferred from homology"/>
<organism evidence="7">
    <name type="scientific">marine metagenome</name>
    <dbReference type="NCBI Taxonomy" id="408172"/>
    <lineage>
        <taxon>unclassified sequences</taxon>
        <taxon>metagenomes</taxon>
        <taxon>ecological metagenomes</taxon>
    </lineage>
</organism>
<dbReference type="AlphaFoldDB" id="A0A382E9A7"/>
<dbReference type="HAMAP" id="MF_00182">
    <property type="entry name" value="Formyl_trans"/>
    <property type="match status" value="1"/>
</dbReference>
<dbReference type="InterPro" id="IPR041711">
    <property type="entry name" value="Met-tRNA-FMT_N"/>
</dbReference>
<protein>
    <recommendedName>
        <fullName evidence="2">methionyl-tRNA formyltransferase</fullName>
        <ecNumber evidence="2">2.1.2.9</ecNumber>
    </recommendedName>
</protein>
<dbReference type="Gene3D" id="3.40.50.12230">
    <property type="match status" value="1"/>
</dbReference>
<evidence type="ECO:0000256" key="3">
    <source>
        <dbReference type="ARBA" id="ARBA00022679"/>
    </source>
</evidence>
<dbReference type="InterPro" id="IPR011034">
    <property type="entry name" value="Formyl_transferase-like_C_sf"/>
</dbReference>
<feature type="domain" description="Formyl transferase C-terminal" evidence="6">
    <location>
        <begin position="198"/>
        <end position="290"/>
    </location>
</feature>
<dbReference type="Pfam" id="PF02911">
    <property type="entry name" value="Formyl_trans_C"/>
    <property type="match status" value="1"/>
</dbReference>
<accession>A0A382E9A7</accession>
<dbReference type="SUPFAM" id="SSF50486">
    <property type="entry name" value="FMT C-terminal domain-like"/>
    <property type="match status" value="1"/>
</dbReference>
<dbReference type="EC" id="2.1.2.9" evidence="2"/>
<gene>
    <name evidence="7" type="ORF">METZ01_LOCUS199291</name>
</gene>
<dbReference type="EMBL" id="UINC01043019">
    <property type="protein sequence ID" value="SVB46437.1"/>
    <property type="molecule type" value="Genomic_DNA"/>
</dbReference>
<dbReference type="InterPro" id="IPR002376">
    <property type="entry name" value="Formyl_transf_N"/>
</dbReference>
<dbReference type="PANTHER" id="PTHR11138:SF5">
    <property type="entry name" value="METHIONYL-TRNA FORMYLTRANSFERASE, MITOCHONDRIAL"/>
    <property type="match status" value="1"/>
</dbReference>
<evidence type="ECO:0000313" key="7">
    <source>
        <dbReference type="EMBL" id="SVB46437.1"/>
    </source>
</evidence>
<comment type="similarity">
    <text evidence="1">Belongs to the Fmt family.</text>
</comment>
<dbReference type="CDD" id="cd08646">
    <property type="entry name" value="FMT_core_Met-tRNA-FMT_N"/>
    <property type="match status" value="1"/>
</dbReference>
<dbReference type="InterPro" id="IPR005793">
    <property type="entry name" value="Formyl_trans_C"/>
</dbReference>
<feature type="non-terminal residue" evidence="7">
    <location>
        <position position="1"/>
    </location>
</feature>
<evidence type="ECO:0000256" key="4">
    <source>
        <dbReference type="ARBA" id="ARBA00022917"/>
    </source>
</evidence>
<dbReference type="GO" id="GO:0005829">
    <property type="term" value="C:cytosol"/>
    <property type="evidence" value="ECO:0007669"/>
    <property type="project" value="TreeGrafter"/>
</dbReference>
<dbReference type="CDD" id="cd08704">
    <property type="entry name" value="Met_tRNA_FMT_C"/>
    <property type="match status" value="1"/>
</dbReference>
<dbReference type="Pfam" id="PF00551">
    <property type="entry name" value="Formyl_trans_N"/>
    <property type="match status" value="1"/>
</dbReference>
<name>A0A382E9A7_9ZZZZ</name>
<reference evidence="7" key="1">
    <citation type="submission" date="2018-05" db="EMBL/GenBank/DDBJ databases">
        <authorList>
            <person name="Lanie J.A."/>
            <person name="Ng W.-L."/>
            <person name="Kazmierczak K.M."/>
            <person name="Andrzejewski T.M."/>
            <person name="Davidsen T.M."/>
            <person name="Wayne K.J."/>
            <person name="Tettelin H."/>
            <person name="Glass J.I."/>
            <person name="Rusch D."/>
            <person name="Podicherti R."/>
            <person name="Tsui H.-C.T."/>
            <person name="Winkler M.E."/>
        </authorList>
    </citation>
    <scope>NUCLEOTIDE SEQUENCE</scope>
</reference>
<dbReference type="InterPro" id="IPR044135">
    <property type="entry name" value="Met-tRNA-FMT_C"/>
</dbReference>
<dbReference type="GO" id="GO:0004479">
    <property type="term" value="F:methionyl-tRNA formyltransferase activity"/>
    <property type="evidence" value="ECO:0007669"/>
    <property type="project" value="UniProtKB-EC"/>
</dbReference>
<feature type="domain" description="Formyl transferase N-terminal" evidence="5">
    <location>
        <begin position="12"/>
        <end position="179"/>
    </location>
</feature>
<keyword evidence="3" id="KW-0808">Transferase</keyword>
<evidence type="ECO:0000256" key="1">
    <source>
        <dbReference type="ARBA" id="ARBA00010699"/>
    </source>
</evidence>